<dbReference type="SUPFAM" id="SSF53448">
    <property type="entry name" value="Nucleotide-diphospho-sugar transferases"/>
    <property type="match status" value="1"/>
</dbReference>
<protein>
    <recommendedName>
        <fullName evidence="1">Glycosyltransferase 2-like domain-containing protein</fullName>
    </recommendedName>
</protein>
<dbReference type="Pfam" id="PF00535">
    <property type="entry name" value="Glycos_transf_2"/>
    <property type="match status" value="1"/>
</dbReference>
<evidence type="ECO:0000313" key="2">
    <source>
        <dbReference type="EMBL" id="GAA1982744.1"/>
    </source>
</evidence>
<feature type="domain" description="Glycosyltransferase 2-like" evidence="1">
    <location>
        <begin position="18"/>
        <end position="153"/>
    </location>
</feature>
<dbReference type="EMBL" id="BAAAOH010000001">
    <property type="protein sequence ID" value="GAA1982744.1"/>
    <property type="molecule type" value="Genomic_DNA"/>
</dbReference>
<dbReference type="Gene3D" id="3.90.550.10">
    <property type="entry name" value="Spore Coat Polysaccharide Biosynthesis Protein SpsA, Chain A"/>
    <property type="match status" value="1"/>
</dbReference>
<dbReference type="InterPro" id="IPR001173">
    <property type="entry name" value="Glyco_trans_2-like"/>
</dbReference>
<evidence type="ECO:0000259" key="1">
    <source>
        <dbReference type="Pfam" id="PF00535"/>
    </source>
</evidence>
<comment type="caution">
    <text evidence="2">The sequence shown here is derived from an EMBL/GenBank/DDBJ whole genome shotgun (WGS) entry which is preliminary data.</text>
</comment>
<dbReference type="InterPro" id="IPR029044">
    <property type="entry name" value="Nucleotide-diphossugar_trans"/>
</dbReference>
<proteinExistence type="predicted"/>
<dbReference type="PANTHER" id="PTHR43685">
    <property type="entry name" value="GLYCOSYLTRANSFERASE"/>
    <property type="match status" value="1"/>
</dbReference>
<sequence>MLSVMTADSGTRDVQVDVVIPLFNKAGVINRAVQSVLAQTYPHWTLVIVDDGSTDDWAVDVVDPRIVVVHQQNAGPGAARNTGAARHDGRYIAFLDADDEWLPNYLEHLVGVLEADSSLAAASSSWFRGSETDDVNAKFAARGVHEGRWELDPAAPAREFKMRVDSLHSSATIVQRDVFEALGGFYEKRAMFGEDSYLWTAVALTKPVFRSGEPLLRFHIDASSLSTGRTTPYPLPPIMTDPEALRAATVGTWEAYMPKYLEYYVPLILGRAIDEGIGGQAFAYVSGDRLRALGLRPRVRWSIRARTLNTAMKTTARRRLRPASPAPQGAIR</sequence>
<dbReference type="PANTHER" id="PTHR43685:SF11">
    <property type="entry name" value="GLYCOSYLTRANSFERASE TAGX-RELATED"/>
    <property type="match status" value="1"/>
</dbReference>
<dbReference type="CDD" id="cd00761">
    <property type="entry name" value="Glyco_tranf_GTA_type"/>
    <property type="match status" value="1"/>
</dbReference>
<keyword evidence="3" id="KW-1185">Reference proteome</keyword>
<organism evidence="2 3">
    <name type="scientific">Microbacterium pumilum</name>
    <dbReference type="NCBI Taxonomy" id="344165"/>
    <lineage>
        <taxon>Bacteria</taxon>
        <taxon>Bacillati</taxon>
        <taxon>Actinomycetota</taxon>
        <taxon>Actinomycetes</taxon>
        <taxon>Micrococcales</taxon>
        <taxon>Microbacteriaceae</taxon>
        <taxon>Microbacterium</taxon>
    </lineage>
</organism>
<evidence type="ECO:0000313" key="3">
    <source>
        <dbReference type="Proteomes" id="UP001500326"/>
    </source>
</evidence>
<name>A0ABP5DQC5_9MICO</name>
<gene>
    <name evidence="2" type="ORF">GCM10009777_15660</name>
</gene>
<dbReference type="Proteomes" id="UP001500326">
    <property type="component" value="Unassembled WGS sequence"/>
</dbReference>
<reference evidence="3" key="1">
    <citation type="journal article" date="2019" name="Int. J. Syst. Evol. Microbiol.">
        <title>The Global Catalogue of Microorganisms (GCM) 10K type strain sequencing project: providing services to taxonomists for standard genome sequencing and annotation.</title>
        <authorList>
            <consortium name="The Broad Institute Genomics Platform"/>
            <consortium name="The Broad Institute Genome Sequencing Center for Infectious Disease"/>
            <person name="Wu L."/>
            <person name="Ma J."/>
        </authorList>
    </citation>
    <scope>NUCLEOTIDE SEQUENCE [LARGE SCALE GENOMIC DNA]</scope>
    <source>
        <strain evidence="3">JCM 14902</strain>
    </source>
</reference>
<accession>A0ABP5DQC5</accession>
<dbReference type="InterPro" id="IPR050834">
    <property type="entry name" value="Glycosyltransf_2"/>
</dbReference>